<organism evidence="1 2">
    <name type="scientific">Nonomuraea jabiensis</name>
    <dbReference type="NCBI Taxonomy" id="882448"/>
    <lineage>
        <taxon>Bacteria</taxon>
        <taxon>Bacillati</taxon>
        <taxon>Actinomycetota</taxon>
        <taxon>Actinomycetes</taxon>
        <taxon>Streptosporangiales</taxon>
        <taxon>Streptosporangiaceae</taxon>
        <taxon>Nonomuraea</taxon>
    </lineage>
</organism>
<dbReference type="AlphaFoldDB" id="A0A7W9G8Q1"/>
<evidence type="ECO:0000313" key="2">
    <source>
        <dbReference type="Proteomes" id="UP000579153"/>
    </source>
</evidence>
<dbReference type="Proteomes" id="UP000579153">
    <property type="component" value="Unassembled WGS sequence"/>
</dbReference>
<keyword evidence="2" id="KW-1185">Reference proteome</keyword>
<reference evidence="1 2" key="1">
    <citation type="submission" date="2020-08" db="EMBL/GenBank/DDBJ databases">
        <title>Sequencing the genomes of 1000 actinobacteria strains.</title>
        <authorList>
            <person name="Klenk H.-P."/>
        </authorList>
    </citation>
    <scope>NUCLEOTIDE SEQUENCE [LARGE SCALE GENOMIC DNA]</scope>
    <source>
        <strain evidence="1 2">DSM 45507</strain>
    </source>
</reference>
<protein>
    <submittedName>
        <fullName evidence="1">Uncharacterized protein</fullName>
    </submittedName>
</protein>
<dbReference type="EMBL" id="JACHMB010000001">
    <property type="protein sequence ID" value="MBB5779227.1"/>
    <property type="molecule type" value="Genomic_DNA"/>
</dbReference>
<sequence length="47" mass="4909">MRADVDALAVQATVAGALAAVRHSARRAVGTMILDYLRPRGRASDSA</sequence>
<gene>
    <name evidence="1" type="ORF">HD596_005983</name>
</gene>
<proteinExistence type="predicted"/>
<evidence type="ECO:0000313" key="1">
    <source>
        <dbReference type="EMBL" id="MBB5779227.1"/>
    </source>
</evidence>
<name>A0A7W9G8Q1_9ACTN</name>
<comment type="caution">
    <text evidence="1">The sequence shown here is derived from an EMBL/GenBank/DDBJ whole genome shotgun (WGS) entry which is preliminary data.</text>
</comment>
<accession>A0A7W9G8Q1</accession>